<reference evidence="3 4" key="1">
    <citation type="submission" date="2015-06" db="EMBL/GenBank/DDBJ databases">
        <title>Improved classification and identification of acetic acid bacteria using matrix-assisted laser desorption/ionization time-of-flight mass spectrometry; Gluconobacter nephelii and Gluconobacter uchimurae are later heterotypic synonyms of Gluconobacter japonicus and Gluconobacter oxydans, respectively.</title>
        <authorList>
            <person name="Li L."/>
            <person name="Cleenwerck I."/>
            <person name="De Vuyst L."/>
            <person name="Vandamme P."/>
        </authorList>
    </citation>
    <scope>NUCLEOTIDE SEQUENCE [LARGE SCALE GENOMIC DNA]</scope>
    <source>
        <strain evidence="3 4">LMG 23690</strain>
    </source>
</reference>
<keyword evidence="1" id="KW-1133">Transmembrane helix</keyword>
<evidence type="ECO:0000313" key="4">
    <source>
        <dbReference type="Proteomes" id="UP000075360"/>
    </source>
</evidence>
<evidence type="ECO:0000259" key="2">
    <source>
        <dbReference type="Pfam" id="PF13387"/>
    </source>
</evidence>
<dbReference type="Proteomes" id="UP000075360">
    <property type="component" value="Unassembled WGS sequence"/>
</dbReference>
<accession>A0A149U646</accession>
<evidence type="ECO:0000256" key="1">
    <source>
        <dbReference type="SAM" id="Phobius"/>
    </source>
</evidence>
<dbReference type="PATRIC" id="fig|446692.4.peg.3443"/>
<sequence length="338" mass="38847">MHRLSVIGVLCVALFGAAAFYYSTLEPDVLRIMLTFLFPALVGCTFFVSSLRLKIAARIILFGGFFLWYVTDPPQNNRDWAGEYAIPADVSMEGRIAHVHHVRNFIYRTPQDYTPRYYDADYDLDKLTSLDLITSYWAGETIAHVFLSFGFSDGKHLAISIETRRQKKFAYSTIAGFFHHYELFYVTADERDLIGVRTDIRKERVYLYRVALSPQARERLFTSYLTEIDLLAHHPAWYNTLTDNCTTGILTRAQAKLRYRLDWRILLSGYTASLAYDLGLLQTDGLDFPTLKQHSRITRPANATPEETYSEDIRKNLPVITPRGGPHFSDRAISYHLA</sequence>
<dbReference type="InterPro" id="IPR025178">
    <property type="entry name" value="Lnb_N"/>
</dbReference>
<gene>
    <name evidence="3" type="ORF">AD948_03525</name>
</gene>
<feature type="transmembrane region" description="Helical" evidence="1">
    <location>
        <begin position="29"/>
        <end position="48"/>
    </location>
</feature>
<name>A0A149U646_9PROT</name>
<dbReference type="OrthoDB" id="274718at2"/>
<keyword evidence="1" id="KW-0472">Membrane</keyword>
<evidence type="ECO:0000313" key="3">
    <source>
        <dbReference type="EMBL" id="KXV60923.1"/>
    </source>
</evidence>
<keyword evidence="1" id="KW-0812">Transmembrane</keyword>
<feature type="domain" description="Lnb N-terminal periplasmic" evidence="2">
    <location>
        <begin position="114"/>
        <end position="255"/>
    </location>
</feature>
<comment type="caution">
    <text evidence="3">The sequence shown here is derived from an EMBL/GenBank/DDBJ whole genome shotgun (WGS) entry which is preliminary data.</text>
</comment>
<proteinExistence type="predicted"/>
<dbReference type="Pfam" id="PF13387">
    <property type="entry name" value="Lnb_N"/>
    <property type="match status" value="1"/>
</dbReference>
<protein>
    <recommendedName>
        <fullName evidence="2">Lnb N-terminal periplasmic domain-containing protein</fullName>
    </recommendedName>
</protein>
<dbReference type="EMBL" id="LHZU01000103">
    <property type="protein sequence ID" value="KXV60923.1"/>
    <property type="molecule type" value="Genomic_DNA"/>
</dbReference>
<dbReference type="AlphaFoldDB" id="A0A149U646"/>
<organism evidence="3 4">
    <name type="scientific">Acetobacter senegalensis</name>
    <dbReference type="NCBI Taxonomy" id="446692"/>
    <lineage>
        <taxon>Bacteria</taxon>
        <taxon>Pseudomonadati</taxon>
        <taxon>Pseudomonadota</taxon>
        <taxon>Alphaproteobacteria</taxon>
        <taxon>Acetobacterales</taxon>
        <taxon>Acetobacteraceae</taxon>
        <taxon>Acetobacter</taxon>
    </lineage>
</organism>